<accession>A0A2G1QMS4</accession>
<dbReference type="Pfam" id="PF12973">
    <property type="entry name" value="Cupin_7"/>
    <property type="match status" value="1"/>
</dbReference>
<evidence type="ECO:0000313" key="3">
    <source>
        <dbReference type="Proteomes" id="UP000221168"/>
    </source>
</evidence>
<protein>
    <submittedName>
        <fullName evidence="2">DUF4437 domain-containing protein</fullName>
    </submittedName>
</protein>
<dbReference type="EMBL" id="PDVP01000006">
    <property type="protein sequence ID" value="PHP66802.1"/>
    <property type="molecule type" value="Genomic_DNA"/>
</dbReference>
<reference evidence="2 3" key="1">
    <citation type="submission" date="2017-10" db="EMBL/GenBank/DDBJ databases">
        <title>Sedimentibacterium mangrovi gen. nov., sp. nov., a novel member of family Phyllobacteriacea isolated from mangrove sediment.</title>
        <authorList>
            <person name="Liao H."/>
            <person name="Tian Y."/>
        </authorList>
    </citation>
    <scope>NUCLEOTIDE SEQUENCE [LARGE SCALE GENOMIC DNA]</scope>
    <source>
        <strain evidence="2 3">X9-2-2</strain>
    </source>
</reference>
<evidence type="ECO:0000259" key="1">
    <source>
        <dbReference type="Pfam" id="PF12973"/>
    </source>
</evidence>
<gene>
    <name evidence="2" type="ORF">CSC94_11900</name>
</gene>
<proteinExistence type="predicted"/>
<dbReference type="InterPro" id="IPR025979">
    <property type="entry name" value="ChrR-like_cupin_dom"/>
</dbReference>
<dbReference type="OrthoDB" id="2988517at2"/>
<organism evidence="2 3">
    <name type="scientific">Zhengella mangrovi</name>
    <dbReference type="NCBI Taxonomy" id="1982044"/>
    <lineage>
        <taxon>Bacteria</taxon>
        <taxon>Pseudomonadati</taxon>
        <taxon>Pseudomonadota</taxon>
        <taxon>Alphaproteobacteria</taxon>
        <taxon>Hyphomicrobiales</taxon>
        <taxon>Notoacmeibacteraceae</taxon>
        <taxon>Zhengella</taxon>
    </lineage>
</organism>
<comment type="caution">
    <text evidence="2">The sequence shown here is derived from an EMBL/GenBank/DDBJ whole genome shotgun (WGS) entry which is preliminary data.</text>
</comment>
<dbReference type="Proteomes" id="UP000221168">
    <property type="component" value="Unassembled WGS sequence"/>
</dbReference>
<sequence>MYETARVLKDPETGMEAIYVRYPAGTITPRHSHPCAHGLLVIEGELHTQAGLFGPGDMVWYPEGCEGEHGATAEQAVTVLLFTNKPFSVTYLDAM</sequence>
<dbReference type="SUPFAM" id="SSF51182">
    <property type="entry name" value="RmlC-like cupins"/>
    <property type="match status" value="1"/>
</dbReference>
<feature type="domain" description="ChrR-like cupin" evidence="1">
    <location>
        <begin position="7"/>
        <end position="84"/>
    </location>
</feature>
<dbReference type="AlphaFoldDB" id="A0A2G1QMS4"/>
<dbReference type="Gene3D" id="2.60.120.10">
    <property type="entry name" value="Jelly Rolls"/>
    <property type="match status" value="1"/>
</dbReference>
<evidence type="ECO:0000313" key="2">
    <source>
        <dbReference type="EMBL" id="PHP66802.1"/>
    </source>
</evidence>
<dbReference type="InterPro" id="IPR011051">
    <property type="entry name" value="RmlC_Cupin_sf"/>
</dbReference>
<dbReference type="InterPro" id="IPR014710">
    <property type="entry name" value="RmlC-like_jellyroll"/>
</dbReference>
<name>A0A2G1QMS4_9HYPH</name>
<keyword evidence="3" id="KW-1185">Reference proteome</keyword>